<accession>Q86574</accession>
<organism evidence="1">
    <name type="scientific">Human betaherpesvirus 6A</name>
    <dbReference type="NCBI Taxonomy" id="32603"/>
    <lineage>
        <taxon>Viruses</taxon>
        <taxon>Duplodnaviria</taxon>
        <taxon>Heunggongvirae</taxon>
        <taxon>Peploviricota</taxon>
        <taxon>Herviviricetes</taxon>
        <taxon>Herpesvirales</taxon>
        <taxon>Orthoherpesviridae</taxon>
        <taxon>Betaherpesvirinae</taxon>
        <taxon>Roseolovirus</taxon>
        <taxon>Roseolovirus humanbeta6a</taxon>
    </lineage>
</organism>
<dbReference type="EMBL" id="S57540">
    <property type="protein sequence ID" value="AAB19785.1"/>
    <property type="molecule type" value="Genomic_DNA"/>
</dbReference>
<proteinExistence type="predicted"/>
<evidence type="ECO:0000313" key="1">
    <source>
        <dbReference type="EMBL" id="AAB19785.1"/>
    </source>
</evidence>
<reference evidence="1" key="1">
    <citation type="journal article" date="1991" name="J. Virol.">
        <title>Identification of the human herpesvirus 6 glycoprotein H and putative large tegument protein genes.</title>
        <authorList>
            <person name="Josephs S.F."/>
            <person name="Ablashi D.V."/>
            <person name="Salahuddin S.Z."/>
            <person name="Jagodzinski L.L."/>
            <person name="Wong-Staal F."/>
            <person name="Gallo R.C."/>
        </authorList>
    </citation>
    <scope>NUCLEOTIDE SEQUENCE</scope>
</reference>
<name>Q86574_9BETA</name>
<dbReference type="PIR" id="G40511">
    <property type="entry name" value="G40511"/>
</dbReference>
<sequence length="114" mass="14030">MRQHLGDQMQHKLRQSIYLHNYRNRQNCHHFVLLLHRYMQKFSTSTRRIRKITTNDPNFRNHTHGDATKHNHERLLLQRAANQRSTTKIHRHCPTHLPTRKRNIPVYFHEPRKM</sequence>
<protein>
    <submittedName>
        <fullName evidence="1">RF3</fullName>
    </submittedName>
</protein>